<comment type="caution">
    <text evidence="2">The sequence shown here is derived from an EMBL/GenBank/DDBJ whole genome shotgun (WGS) entry which is preliminary data.</text>
</comment>
<dbReference type="EMBL" id="LWGR01000021">
    <property type="protein sequence ID" value="KZM68162.1"/>
    <property type="molecule type" value="Genomic_DNA"/>
</dbReference>
<feature type="compositionally biased region" description="Low complexity" evidence="1">
    <location>
        <begin position="54"/>
        <end position="66"/>
    </location>
</feature>
<reference evidence="2 3" key="1">
    <citation type="submission" date="2016-04" db="EMBL/GenBank/DDBJ databases">
        <authorList>
            <person name="Evans L.H."/>
            <person name="Alamgir A."/>
            <person name="Owens N."/>
            <person name="Weber N.D."/>
            <person name="Virtaneva K."/>
            <person name="Barbian K."/>
            <person name="Babar A."/>
            <person name="Rosenke K."/>
        </authorList>
    </citation>
    <scope>NUCLEOTIDE SEQUENCE [LARGE SCALE GENOMIC DNA]</scope>
    <source>
        <strain evidence="2 3">IFM 0406</strain>
    </source>
</reference>
<dbReference type="AlphaFoldDB" id="A0A164H366"/>
<keyword evidence="3" id="KW-1185">Reference proteome</keyword>
<sequence length="94" mass="10049">MPPGAHGKRKDEDIDRTKPLPDYLKRVQPELADLPPAPTGAIGGDYATWQSPDSASPPQQTTPAATDPKPSTGVPVRYDDPTPDSVHPPQETGR</sequence>
<name>A0A164H366_9NOCA</name>
<evidence type="ECO:0000256" key="1">
    <source>
        <dbReference type="SAM" id="MobiDB-lite"/>
    </source>
</evidence>
<organism evidence="2 3">
    <name type="scientific">Nocardia terpenica</name>
    <dbReference type="NCBI Taxonomy" id="455432"/>
    <lineage>
        <taxon>Bacteria</taxon>
        <taxon>Bacillati</taxon>
        <taxon>Actinomycetota</taxon>
        <taxon>Actinomycetes</taxon>
        <taxon>Mycobacteriales</taxon>
        <taxon>Nocardiaceae</taxon>
        <taxon>Nocardia</taxon>
    </lineage>
</organism>
<protein>
    <submittedName>
        <fullName evidence="2">Uncharacterized protein</fullName>
    </submittedName>
</protein>
<evidence type="ECO:0000313" key="3">
    <source>
        <dbReference type="Proteomes" id="UP000076512"/>
    </source>
</evidence>
<dbReference type="Proteomes" id="UP000076512">
    <property type="component" value="Unassembled WGS sequence"/>
</dbReference>
<feature type="compositionally biased region" description="Basic and acidic residues" evidence="1">
    <location>
        <begin position="9"/>
        <end position="28"/>
    </location>
</feature>
<accession>A0A164H366</accession>
<proteinExistence type="predicted"/>
<feature type="region of interest" description="Disordered" evidence="1">
    <location>
        <begin position="1"/>
        <end position="94"/>
    </location>
</feature>
<gene>
    <name evidence="2" type="ORF">AWN90_09485</name>
</gene>
<evidence type="ECO:0000313" key="2">
    <source>
        <dbReference type="EMBL" id="KZM68162.1"/>
    </source>
</evidence>